<evidence type="ECO:0000256" key="5">
    <source>
        <dbReference type="ARBA" id="ARBA00022519"/>
    </source>
</evidence>
<dbReference type="KEGG" id="caml:H6X83_05795"/>
<dbReference type="InterPro" id="IPR042094">
    <property type="entry name" value="T2SS_GspF_sf"/>
</dbReference>
<dbReference type="AlphaFoldDB" id="A0A7G9WKA8"/>
<organism evidence="12 13">
    <name type="scientific">Caproicibacterium amylolyticum</name>
    <dbReference type="NCBI Taxonomy" id="2766537"/>
    <lineage>
        <taxon>Bacteria</taxon>
        <taxon>Bacillati</taxon>
        <taxon>Bacillota</taxon>
        <taxon>Clostridia</taxon>
        <taxon>Eubacteriales</taxon>
        <taxon>Oscillospiraceae</taxon>
        <taxon>Caproicibacterium</taxon>
    </lineage>
</organism>
<evidence type="ECO:0000256" key="4">
    <source>
        <dbReference type="ARBA" id="ARBA00022475"/>
    </source>
</evidence>
<evidence type="ECO:0000256" key="6">
    <source>
        <dbReference type="ARBA" id="ARBA00022692"/>
    </source>
</evidence>
<keyword evidence="8 10" id="KW-0472">Membrane</keyword>
<gene>
    <name evidence="12" type="ORF">H6X83_05795</name>
</gene>
<keyword evidence="5" id="KW-0997">Cell inner membrane</keyword>
<dbReference type="InterPro" id="IPR003004">
    <property type="entry name" value="GspF/PilC"/>
</dbReference>
<dbReference type="GO" id="GO:0009306">
    <property type="term" value="P:protein secretion"/>
    <property type="evidence" value="ECO:0007669"/>
    <property type="project" value="InterPro"/>
</dbReference>
<evidence type="ECO:0000313" key="12">
    <source>
        <dbReference type="EMBL" id="QNO19120.1"/>
    </source>
</evidence>
<keyword evidence="13" id="KW-1185">Reference proteome</keyword>
<dbReference type="Pfam" id="PF00482">
    <property type="entry name" value="T2SSF"/>
    <property type="match status" value="2"/>
</dbReference>
<dbReference type="PANTHER" id="PTHR30012">
    <property type="entry name" value="GENERAL SECRETION PATHWAY PROTEIN"/>
    <property type="match status" value="1"/>
</dbReference>
<proteinExistence type="inferred from homology"/>
<dbReference type="GO" id="GO:0005886">
    <property type="term" value="C:plasma membrane"/>
    <property type="evidence" value="ECO:0007669"/>
    <property type="project" value="UniProtKB-SubCell"/>
</dbReference>
<dbReference type="RefSeq" id="WP_212508189.1">
    <property type="nucleotide sequence ID" value="NZ_CP060696.1"/>
</dbReference>
<evidence type="ECO:0000256" key="2">
    <source>
        <dbReference type="ARBA" id="ARBA00005745"/>
    </source>
</evidence>
<dbReference type="FunFam" id="1.20.81.30:FF:000001">
    <property type="entry name" value="Type II secretion system protein F"/>
    <property type="match status" value="1"/>
</dbReference>
<reference evidence="12 13" key="1">
    <citation type="submission" date="2020-08" db="EMBL/GenBank/DDBJ databases">
        <authorList>
            <person name="Ren C."/>
            <person name="Gu Y."/>
            <person name="Xu Y."/>
        </authorList>
    </citation>
    <scope>NUCLEOTIDE SEQUENCE [LARGE SCALE GENOMIC DNA]</scope>
    <source>
        <strain evidence="12 13">LBM18003</strain>
    </source>
</reference>
<dbReference type="Proteomes" id="UP000516046">
    <property type="component" value="Chromosome"/>
</dbReference>
<evidence type="ECO:0000256" key="7">
    <source>
        <dbReference type="ARBA" id="ARBA00022989"/>
    </source>
</evidence>
<evidence type="ECO:0000256" key="3">
    <source>
        <dbReference type="ARBA" id="ARBA00022448"/>
    </source>
</evidence>
<evidence type="ECO:0000259" key="11">
    <source>
        <dbReference type="Pfam" id="PF00482"/>
    </source>
</evidence>
<comment type="similarity">
    <text evidence="2 9">Belongs to the GSP F family.</text>
</comment>
<comment type="subcellular location">
    <subcellularLocation>
        <location evidence="1">Cell inner membrane</location>
        <topology evidence="1">Multi-pass membrane protein</topology>
    </subcellularLocation>
    <subcellularLocation>
        <location evidence="9">Cell membrane</location>
        <topology evidence="9">Multi-pass membrane protein</topology>
    </subcellularLocation>
</comment>
<keyword evidence="6 9" id="KW-0812">Transmembrane</keyword>
<evidence type="ECO:0000256" key="8">
    <source>
        <dbReference type="ARBA" id="ARBA00023136"/>
    </source>
</evidence>
<evidence type="ECO:0000256" key="1">
    <source>
        <dbReference type="ARBA" id="ARBA00004429"/>
    </source>
</evidence>
<evidence type="ECO:0000256" key="10">
    <source>
        <dbReference type="SAM" id="Phobius"/>
    </source>
</evidence>
<accession>A0A7G9WKA8</accession>
<evidence type="ECO:0000256" key="9">
    <source>
        <dbReference type="RuleBase" id="RU003923"/>
    </source>
</evidence>
<feature type="transmembrane region" description="Helical" evidence="10">
    <location>
        <begin position="383"/>
        <end position="404"/>
    </location>
</feature>
<dbReference type="PROSITE" id="PS00874">
    <property type="entry name" value="T2SP_F"/>
    <property type="match status" value="1"/>
</dbReference>
<keyword evidence="7 10" id="KW-1133">Transmembrane helix</keyword>
<dbReference type="Gene3D" id="1.20.81.30">
    <property type="entry name" value="Type II secretion system (T2SS), domain F"/>
    <property type="match status" value="2"/>
</dbReference>
<keyword evidence="4" id="KW-1003">Cell membrane</keyword>
<feature type="transmembrane region" description="Helical" evidence="10">
    <location>
        <begin position="225"/>
        <end position="247"/>
    </location>
</feature>
<dbReference type="InterPro" id="IPR018076">
    <property type="entry name" value="T2SS_GspF_dom"/>
</dbReference>
<feature type="domain" description="Type II secretion system protein GspF" evidence="11">
    <location>
        <begin position="280"/>
        <end position="402"/>
    </location>
</feature>
<protein>
    <submittedName>
        <fullName evidence="12">Type II secretion system F family protein</fullName>
    </submittedName>
</protein>
<feature type="domain" description="Type II secretion system protein GspF" evidence="11">
    <location>
        <begin position="78"/>
        <end position="199"/>
    </location>
</feature>
<dbReference type="EMBL" id="CP060696">
    <property type="protein sequence ID" value="QNO19120.1"/>
    <property type="molecule type" value="Genomic_DNA"/>
</dbReference>
<dbReference type="PANTHER" id="PTHR30012:SF0">
    <property type="entry name" value="TYPE II SECRETION SYSTEM PROTEIN F-RELATED"/>
    <property type="match status" value="1"/>
</dbReference>
<dbReference type="InterPro" id="IPR001992">
    <property type="entry name" value="T2SS_GspF/T4SS_PilC_CS"/>
</dbReference>
<keyword evidence="3 9" id="KW-0813">Transport</keyword>
<dbReference type="PRINTS" id="PR00812">
    <property type="entry name" value="BCTERIALGSPF"/>
</dbReference>
<sequence>MQYQYLAVNTKNRKTRGQITANDKAEAISLLQEQGLIALELTAAGGSDAEADSIWSKQLGSSDIHNIKIPKKQLMTMLHQMGIMMKSGVSLSTAMSVLIDGERDKRIKKVLLEINDDLFTGTALSVSMAKFRAFPEIVVNILQSGETNGRLDTAFERCADILQKELLITSKIRNAMGYPTFLLALTILLMIIMNAMVLPNFALVFEQFGSDLPALTKNIMAISNFLTTWWYLVVLGIAAFIITFYLLKKRVEAFSTAVDRMMLKIPVIGTLLRQSYIARFCRTMSSLVESGVEIVRAIEISSKVIPNKFMRSQLKEVTDDVRIGSAISTSMAKYRIFDPLLVSMVQVGEESGMLFETMEKMADLYENQTDDSAKRLTTMLEPAMTIIIAVIVGTVIVSIVMPMFGMYSVVAGGN</sequence>
<feature type="transmembrane region" description="Helical" evidence="10">
    <location>
        <begin position="181"/>
        <end position="205"/>
    </location>
</feature>
<evidence type="ECO:0000313" key="13">
    <source>
        <dbReference type="Proteomes" id="UP000516046"/>
    </source>
</evidence>
<name>A0A7G9WKA8_9FIRM</name>